<dbReference type="RefSeq" id="XP_007871049.1">
    <property type="nucleotide sequence ID" value="XM_007872858.1"/>
</dbReference>
<gene>
    <name evidence="1" type="ORF">GLOTRDRAFT_133884</name>
</gene>
<keyword evidence="2" id="KW-1185">Reference proteome</keyword>
<dbReference type="AlphaFoldDB" id="S7RDL8"/>
<name>S7RDL8_GLOTA</name>
<proteinExistence type="predicted"/>
<sequence>MAGVELARLRPLSLEELGLVFDATDVPSTAGERPARGICNENILQLYVGDSPEANTADIADFLSDFLPNMKEIVGQE</sequence>
<dbReference type="HOGENOM" id="CLU_2638296_0_0_1"/>
<evidence type="ECO:0000313" key="2">
    <source>
        <dbReference type="Proteomes" id="UP000030669"/>
    </source>
</evidence>
<dbReference type="Proteomes" id="UP000030669">
    <property type="component" value="Unassembled WGS sequence"/>
</dbReference>
<accession>S7RDL8</accession>
<dbReference type="GeneID" id="19302842"/>
<organism evidence="1 2">
    <name type="scientific">Gloeophyllum trabeum (strain ATCC 11539 / FP-39264 / Madison 617)</name>
    <name type="common">Brown rot fungus</name>
    <dbReference type="NCBI Taxonomy" id="670483"/>
    <lineage>
        <taxon>Eukaryota</taxon>
        <taxon>Fungi</taxon>
        <taxon>Dikarya</taxon>
        <taxon>Basidiomycota</taxon>
        <taxon>Agaricomycotina</taxon>
        <taxon>Agaricomycetes</taxon>
        <taxon>Gloeophyllales</taxon>
        <taxon>Gloeophyllaceae</taxon>
        <taxon>Gloeophyllum</taxon>
    </lineage>
</organism>
<evidence type="ECO:0000313" key="1">
    <source>
        <dbReference type="EMBL" id="EPQ50514.1"/>
    </source>
</evidence>
<dbReference type="OrthoDB" id="2669171at2759"/>
<reference evidence="1 2" key="1">
    <citation type="journal article" date="2012" name="Science">
        <title>The Paleozoic origin of enzymatic lignin decomposition reconstructed from 31 fungal genomes.</title>
        <authorList>
            <person name="Floudas D."/>
            <person name="Binder M."/>
            <person name="Riley R."/>
            <person name="Barry K."/>
            <person name="Blanchette R.A."/>
            <person name="Henrissat B."/>
            <person name="Martinez A.T."/>
            <person name="Otillar R."/>
            <person name="Spatafora J.W."/>
            <person name="Yadav J.S."/>
            <person name="Aerts A."/>
            <person name="Benoit I."/>
            <person name="Boyd A."/>
            <person name="Carlson A."/>
            <person name="Copeland A."/>
            <person name="Coutinho P.M."/>
            <person name="de Vries R.P."/>
            <person name="Ferreira P."/>
            <person name="Findley K."/>
            <person name="Foster B."/>
            <person name="Gaskell J."/>
            <person name="Glotzer D."/>
            <person name="Gorecki P."/>
            <person name="Heitman J."/>
            <person name="Hesse C."/>
            <person name="Hori C."/>
            <person name="Igarashi K."/>
            <person name="Jurgens J.A."/>
            <person name="Kallen N."/>
            <person name="Kersten P."/>
            <person name="Kohler A."/>
            <person name="Kuees U."/>
            <person name="Kumar T.K.A."/>
            <person name="Kuo A."/>
            <person name="LaButti K."/>
            <person name="Larrondo L.F."/>
            <person name="Lindquist E."/>
            <person name="Ling A."/>
            <person name="Lombard V."/>
            <person name="Lucas S."/>
            <person name="Lundell T."/>
            <person name="Martin R."/>
            <person name="McLaughlin D.J."/>
            <person name="Morgenstern I."/>
            <person name="Morin E."/>
            <person name="Murat C."/>
            <person name="Nagy L.G."/>
            <person name="Nolan M."/>
            <person name="Ohm R.A."/>
            <person name="Patyshakuliyeva A."/>
            <person name="Rokas A."/>
            <person name="Ruiz-Duenas F.J."/>
            <person name="Sabat G."/>
            <person name="Salamov A."/>
            <person name="Samejima M."/>
            <person name="Schmutz J."/>
            <person name="Slot J.C."/>
            <person name="St John F."/>
            <person name="Stenlid J."/>
            <person name="Sun H."/>
            <person name="Sun S."/>
            <person name="Syed K."/>
            <person name="Tsang A."/>
            <person name="Wiebenga A."/>
            <person name="Young D."/>
            <person name="Pisabarro A."/>
            <person name="Eastwood D.C."/>
            <person name="Martin F."/>
            <person name="Cullen D."/>
            <person name="Grigoriev I.V."/>
            <person name="Hibbett D.S."/>
        </authorList>
    </citation>
    <scope>NUCLEOTIDE SEQUENCE [LARGE SCALE GENOMIC DNA]</scope>
    <source>
        <strain evidence="1 2">ATCC 11539</strain>
    </source>
</reference>
<dbReference type="KEGG" id="gtr:GLOTRDRAFT_133884"/>
<dbReference type="EMBL" id="KB469315">
    <property type="protein sequence ID" value="EPQ50514.1"/>
    <property type="molecule type" value="Genomic_DNA"/>
</dbReference>
<protein>
    <submittedName>
        <fullName evidence="1">Uncharacterized protein</fullName>
    </submittedName>
</protein>